<dbReference type="AlphaFoldDB" id="A0A017HSH2"/>
<protein>
    <submittedName>
        <fullName evidence="2">Uncharacterized protein</fullName>
    </submittedName>
</protein>
<comment type="caution">
    <text evidence="2">The sequence shown here is derived from an EMBL/GenBank/DDBJ whole genome shotgun (WGS) entry which is preliminary data.</text>
</comment>
<name>A0A017HSH2_9RHOB</name>
<dbReference type="STRING" id="442562.Rumeso_01043"/>
<dbReference type="HOGENOM" id="CLU_2181997_0_0_5"/>
<reference evidence="2 3" key="1">
    <citation type="submission" date="2013-02" db="EMBL/GenBank/DDBJ databases">
        <authorList>
            <person name="Fiebig A."/>
            <person name="Goeker M."/>
            <person name="Klenk H.-P.P."/>
        </authorList>
    </citation>
    <scope>NUCLEOTIDE SEQUENCE [LARGE SCALE GENOMIC DNA]</scope>
    <source>
        <strain evidence="2 3">DSM 19309</strain>
    </source>
</reference>
<dbReference type="RefSeq" id="WP_037277859.1">
    <property type="nucleotide sequence ID" value="NZ_KK088543.1"/>
</dbReference>
<keyword evidence="3" id="KW-1185">Reference proteome</keyword>
<dbReference type="EMBL" id="AOSK01000030">
    <property type="protein sequence ID" value="EYD77336.1"/>
    <property type="molecule type" value="Genomic_DNA"/>
</dbReference>
<dbReference type="Proteomes" id="UP000019666">
    <property type="component" value="Unassembled WGS sequence"/>
</dbReference>
<keyword evidence="1" id="KW-0732">Signal</keyword>
<evidence type="ECO:0000313" key="2">
    <source>
        <dbReference type="EMBL" id="EYD77336.1"/>
    </source>
</evidence>
<evidence type="ECO:0000313" key="3">
    <source>
        <dbReference type="Proteomes" id="UP000019666"/>
    </source>
</evidence>
<sequence length="109" mass="11522">MTLGRLAGVALLTLCGAQGAAAEGQWVETDSTSAQLAYSDLDLVTTSSVLGPDGGLRIVTFWAHPDRVPADDTQVTEPPAADPDAITRCITDLGPDDKVVRDRCWQTQP</sequence>
<evidence type="ECO:0000256" key="1">
    <source>
        <dbReference type="SAM" id="SignalP"/>
    </source>
</evidence>
<organism evidence="2 3">
    <name type="scientific">Rubellimicrobium mesophilum DSM 19309</name>
    <dbReference type="NCBI Taxonomy" id="442562"/>
    <lineage>
        <taxon>Bacteria</taxon>
        <taxon>Pseudomonadati</taxon>
        <taxon>Pseudomonadota</taxon>
        <taxon>Alphaproteobacteria</taxon>
        <taxon>Rhodobacterales</taxon>
        <taxon>Roseobacteraceae</taxon>
        <taxon>Rubellimicrobium</taxon>
    </lineage>
</organism>
<accession>A0A017HSH2</accession>
<proteinExistence type="predicted"/>
<gene>
    <name evidence="2" type="ORF">Rumeso_01043</name>
</gene>
<feature type="signal peptide" evidence="1">
    <location>
        <begin position="1"/>
        <end position="22"/>
    </location>
</feature>
<feature type="chain" id="PRO_5001496065" evidence="1">
    <location>
        <begin position="23"/>
        <end position="109"/>
    </location>
</feature>